<proteinExistence type="predicted"/>
<dbReference type="GO" id="GO:0005737">
    <property type="term" value="C:cytoplasm"/>
    <property type="evidence" value="ECO:0007669"/>
    <property type="project" value="TreeGrafter"/>
</dbReference>
<feature type="domain" description="Amidohydrolase-related" evidence="2">
    <location>
        <begin position="56"/>
        <end position="423"/>
    </location>
</feature>
<evidence type="ECO:0000313" key="4">
    <source>
        <dbReference type="Proteomes" id="UP000325755"/>
    </source>
</evidence>
<dbReference type="InterPro" id="IPR006680">
    <property type="entry name" value="Amidohydro-rel"/>
</dbReference>
<dbReference type="AlphaFoldDB" id="A0A5Q0BES1"/>
<keyword evidence="1" id="KW-0665">Pyrimidine biosynthesis</keyword>
<keyword evidence="3" id="KW-0378">Hydrolase</keyword>
<organism evidence="3 4">
    <name type="scientific">Candidatus Methylospira mobilis</name>
    <dbReference type="NCBI Taxonomy" id="1808979"/>
    <lineage>
        <taxon>Bacteria</taxon>
        <taxon>Pseudomonadati</taxon>
        <taxon>Pseudomonadota</taxon>
        <taxon>Gammaproteobacteria</taxon>
        <taxon>Methylococcales</taxon>
        <taxon>Methylococcaceae</taxon>
        <taxon>Candidatus Methylospira</taxon>
    </lineage>
</organism>
<keyword evidence="4" id="KW-1185">Reference proteome</keyword>
<dbReference type="SUPFAM" id="SSF51556">
    <property type="entry name" value="Metallo-dependent hydrolases"/>
    <property type="match status" value="1"/>
</dbReference>
<dbReference type="GO" id="GO:0046872">
    <property type="term" value="F:metal ion binding"/>
    <property type="evidence" value="ECO:0007669"/>
    <property type="project" value="InterPro"/>
</dbReference>
<evidence type="ECO:0000256" key="1">
    <source>
        <dbReference type="ARBA" id="ARBA00022975"/>
    </source>
</evidence>
<dbReference type="Gene3D" id="3.20.20.140">
    <property type="entry name" value="Metal-dependent hydrolases"/>
    <property type="match status" value="1"/>
</dbReference>
<reference evidence="3 4" key="1">
    <citation type="submission" date="2019-09" db="EMBL/GenBank/DDBJ databases">
        <title>Ecophysiology of the spiral-shaped methanotroph Methylospira mobilis as revealed by the complete genome sequence.</title>
        <authorList>
            <person name="Oshkin I.Y."/>
            <person name="Dedysh S.N."/>
            <person name="Miroshnikov K."/>
            <person name="Danilova O.V."/>
            <person name="Hakobyan A."/>
            <person name="Liesack W."/>
        </authorList>
    </citation>
    <scope>NUCLEOTIDE SEQUENCE [LARGE SCALE GENOMIC DNA]</scope>
    <source>
        <strain evidence="3 4">Shm1</strain>
    </source>
</reference>
<dbReference type="EMBL" id="CP044205">
    <property type="protein sequence ID" value="QFY42363.1"/>
    <property type="molecule type" value="Genomic_DNA"/>
</dbReference>
<dbReference type="InterPro" id="IPR011059">
    <property type="entry name" value="Metal-dep_hydrolase_composite"/>
</dbReference>
<dbReference type="SUPFAM" id="SSF51338">
    <property type="entry name" value="Composite domain of metallo-dependent hydrolases"/>
    <property type="match status" value="1"/>
</dbReference>
<gene>
    <name evidence="3" type="ORF">F6R98_06755</name>
</gene>
<dbReference type="InParanoid" id="A0A5Q0BES1"/>
<dbReference type="EC" id="3.5.2.3" evidence="3"/>
<dbReference type="GO" id="GO:0006221">
    <property type="term" value="P:pyrimidine nucleotide biosynthetic process"/>
    <property type="evidence" value="ECO:0007669"/>
    <property type="project" value="UniProtKB-KW"/>
</dbReference>
<dbReference type="GO" id="GO:0004038">
    <property type="term" value="F:allantoinase activity"/>
    <property type="evidence" value="ECO:0007669"/>
    <property type="project" value="TreeGrafter"/>
</dbReference>
<dbReference type="NCBIfam" id="NF005791">
    <property type="entry name" value="PRK07627.1"/>
    <property type="match status" value="1"/>
</dbReference>
<evidence type="ECO:0000259" key="2">
    <source>
        <dbReference type="Pfam" id="PF01979"/>
    </source>
</evidence>
<accession>A0A5Q0BES1</accession>
<dbReference type="RefSeq" id="WP_153248342.1">
    <property type="nucleotide sequence ID" value="NZ_CP044205.1"/>
</dbReference>
<dbReference type="CDD" id="cd01317">
    <property type="entry name" value="DHOase_IIa"/>
    <property type="match status" value="1"/>
</dbReference>
<dbReference type="GO" id="GO:0004151">
    <property type="term" value="F:dihydroorotase activity"/>
    <property type="evidence" value="ECO:0007669"/>
    <property type="project" value="UniProtKB-EC"/>
</dbReference>
<dbReference type="InterPro" id="IPR004722">
    <property type="entry name" value="DHOase"/>
</dbReference>
<dbReference type="Proteomes" id="UP000325755">
    <property type="component" value="Chromosome"/>
</dbReference>
<dbReference type="PANTHER" id="PTHR43668:SF2">
    <property type="entry name" value="ALLANTOINASE"/>
    <property type="match status" value="1"/>
</dbReference>
<dbReference type="Pfam" id="PF01979">
    <property type="entry name" value="Amidohydro_1"/>
    <property type="match status" value="1"/>
</dbReference>
<dbReference type="KEGG" id="mmob:F6R98_06755"/>
<name>A0A5Q0BES1_9GAMM</name>
<dbReference type="PANTHER" id="PTHR43668">
    <property type="entry name" value="ALLANTOINASE"/>
    <property type="match status" value="1"/>
</dbReference>
<protein>
    <submittedName>
        <fullName evidence="3">Dihydroorotase</fullName>
        <ecNumber evidence="3">3.5.2.3</ecNumber>
    </submittedName>
</protein>
<evidence type="ECO:0000313" key="3">
    <source>
        <dbReference type="EMBL" id="QFY42363.1"/>
    </source>
</evidence>
<dbReference type="OrthoDB" id="5687299at2"/>
<dbReference type="Gene3D" id="2.30.40.10">
    <property type="entry name" value="Urease, subunit C, domain 1"/>
    <property type="match status" value="1"/>
</dbReference>
<dbReference type="FunCoup" id="A0A5Q0BES1">
    <property type="interactions" value="550"/>
</dbReference>
<sequence>MSYDRILIDQGRIIDPANNVDAVAPLYIAGGRVVALGRAPDGFEPDRVIDARDRLVCPGFVDLCARLRSPDVEDADAEFAEYRAAAAGGVTTMLCPPDGSLVIDSPAVVRLLREQAQNAGLGKVLPTGALTRGLNGQDLSEMGALQQAGCLAVGNGDAPVANALVWRRALEYAGFHGLLVIARPEDVSLKGDGCVHEGWVGSELGLPGIPACAETVALAQLLALVEQTGVRVHVNRLSTARAVDMLALAQAQGLPVSADIAIHHAHLTEAAVGNFDANAHAVPPFRTVDDRAGLIKGLSQGVICALCSDHHPLALDARQDAFQATLPGLASLQMLLPLALRLVEENEVTLSRAIALLTSGPAGVLGIEAGTLTPGVSADVCVIDSGREWTVNESFWLSCGRNTPYWNKAFKGLVTHTLISGRLASEL</sequence>
<dbReference type="InterPro" id="IPR032466">
    <property type="entry name" value="Metal_Hydrolase"/>
</dbReference>
<dbReference type="GO" id="GO:0006145">
    <property type="term" value="P:purine nucleobase catabolic process"/>
    <property type="evidence" value="ECO:0007669"/>
    <property type="project" value="TreeGrafter"/>
</dbReference>
<dbReference type="InterPro" id="IPR050138">
    <property type="entry name" value="DHOase/Allantoinase_Hydrolase"/>
</dbReference>